<proteinExistence type="predicted"/>
<dbReference type="KEGG" id="ras:RAS_12750"/>
<gene>
    <name evidence="2" type="ORF">RAS_12750</name>
</gene>
<evidence type="ECO:0000256" key="1">
    <source>
        <dbReference type="SAM" id="MobiDB-lite"/>
    </source>
</evidence>
<feature type="region of interest" description="Disordered" evidence="1">
    <location>
        <begin position="50"/>
        <end position="82"/>
    </location>
</feature>
<name>A0A510G8Q4_9RICK</name>
<organism evidence="2 3">
    <name type="scientific">Rickettsia asiatica</name>
    <dbReference type="NCBI Taxonomy" id="238800"/>
    <lineage>
        <taxon>Bacteria</taxon>
        <taxon>Pseudomonadati</taxon>
        <taxon>Pseudomonadota</taxon>
        <taxon>Alphaproteobacteria</taxon>
        <taxon>Rickettsiales</taxon>
        <taxon>Rickettsiaceae</taxon>
        <taxon>Rickettsieae</taxon>
        <taxon>Rickettsia</taxon>
        <taxon>spotted fever group</taxon>
    </lineage>
</organism>
<evidence type="ECO:0000313" key="2">
    <source>
        <dbReference type="EMBL" id="BBJ32166.1"/>
    </source>
</evidence>
<accession>A0A510G8Q4</accession>
<dbReference type="AlphaFoldDB" id="A0A510G8Q4"/>
<evidence type="ECO:0000313" key="3">
    <source>
        <dbReference type="Proteomes" id="UP000321183"/>
    </source>
</evidence>
<keyword evidence="3" id="KW-1185">Reference proteome</keyword>
<dbReference type="EMBL" id="AP019563">
    <property type="protein sequence ID" value="BBJ32166.1"/>
    <property type="molecule type" value="Genomic_DNA"/>
</dbReference>
<feature type="compositionally biased region" description="Basic and acidic residues" evidence="1">
    <location>
        <begin position="61"/>
        <end position="71"/>
    </location>
</feature>
<reference evidence="2 3" key="1">
    <citation type="submission" date="2019-04" db="EMBL/GenBank/DDBJ databases">
        <title>Draft genome sequence of Rickettsia asiatica Maytaro1284.</title>
        <authorList>
            <person name="Thu M."/>
            <person name="Qiu Y."/>
            <person name="Nakao R."/>
        </authorList>
    </citation>
    <scope>NUCLEOTIDE SEQUENCE [LARGE SCALE GENOMIC DNA]</scope>
    <source>
        <strain evidence="2 3">Maytaro1284</strain>
    </source>
</reference>
<protein>
    <submittedName>
        <fullName evidence="2">Uncharacterized protein</fullName>
    </submittedName>
</protein>
<sequence length="82" mass="9370">MLDSNKLQEYFDLYNNYTKTPNLGNKYLKSGKMVMQTKHYRVLYYSASSRGLSTGSSKNKLKMDSRFRGNDKGGAGNDIERS</sequence>
<dbReference type="Proteomes" id="UP000321183">
    <property type="component" value="Chromosome"/>
</dbReference>